<protein>
    <submittedName>
        <fullName evidence="1">Uncharacterized protein</fullName>
    </submittedName>
</protein>
<name>A0A2S6H6Z1_9GAMM</name>
<evidence type="ECO:0000313" key="1">
    <source>
        <dbReference type="EMBL" id="PPK73166.1"/>
    </source>
</evidence>
<proteinExistence type="predicted"/>
<sequence length="172" mass="19161">MAKCPICNSRKGKRQCVIANGLVCSLCCGTIRKEDSCLECSYYQKPKRKYNEVPSFTTNQVHESDVLTGYSNAIEGAFCAYDIENNKTLNDADAIRILELLIDKYHFKDTEINCDSSFLSAGFNFVDAVIGRDLAGIDGLELVKLLCILHAVVKRLTKTGKEYMNIIHSYAG</sequence>
<comment type="caution">
    <text evidence="1">The sequence shown here is derived from an EMBL/GenBank/DDBJ whole genome shotgun (WGS) entry which is preliminary data.</text>
</comment>
<dbReference type="EMBL" id="PTIY01000002">
    <property type="protein sequence ID" value="PPK73166.1"/>
    <property type="molecule type" value="Genomic_DNA"/>
</dbReference>
<keyword evidence="2" id="KW-1185">Reference proteome</keyword>
<reference evidence="1 2" key="1">
    <citation type="submission" date="2018-02" db="EMBL/GenBank/DDBJ databases">
        <title>Subsurface microbial communities from deep shales in Ohio and West Virginia, USA.</title>
        <authorList>
            <person name="Wrighton K."/>
        </authorList>
    </citation>
    <scope>NUCLEOTIDE SEQUENCE [LARGE SCALE GENOMIC DNA]</scope>
    <source>
        <strain evidence="1 2">OWC-G53F</strain>
    </source>
</reference>
<dbReference type="OrthoDB" id="5419571at2"/>
<dbReference type="RefSeq" id="WP_146083302.1">
    <property type="nucleotide sequence ID" value="NZ_PTIY01000002.1"/>
</dbReference>
<accession>A0A2S6H6Z1</accession>
<organism evidence="1 2">
    <name type="scientific">Methylobacter tundripaludum</name>
    <dbReference type="NCBI Taxonomy" id="173365"/>
    <lineage>
        <taxon>Bacteria</taxon>
        <taxon>Pseudomonadati</taxon>
        <taxon>Pseudomonadota</taxon>
        <taxon>Gammaproteobacteria</taxon>
        <taxon>Methylococcales</taxon>
        <taxon>Methylococcaceae</taxon>
        <taxon>Methylobacter</taxon>
    </lineage>
</organism>
<dbReference type="AlphaFoldDB" id="A0A2S6H6Z1"/>
<evidence type="ECO:0000313" key="2">
    <source>
        <dbReference type="Proteomes" id="UP000238071"/>
    </source>
</evidence>
<dbReference type="Proteomes" id="UP000238071">
    <property type="component" value="Unassembled WGS sequence"/>
</dbReference>
<gene>
    <name evidence="1" type="ORF">B0F88_102145</name>
</gene>